<evidence type="ECO:0000313" key="3">
    <source>
        <dbReference type="EMBL" id="QJQ33132.1"/>
    </source>
</evidence>
<dbReference type="CDD" id="cd16279">
    <property type="entry name" value="metallo-hydrolase-like_MBL-fold"/>
    <property type="match status" value="1"/>
</dbReference>
<dbReference type="PANTHER" id="PTHR42663:SF6">
    <property type="entry name" value="HYDROLASE C777.06C-RELATED"/>
    <property type="match status" value="1"/>
</dbReference>
<dbReference type="Gene3D" id="3.60.15.10">
    <property type="entry name" value="Ribonuclease Z/Hydroxyacylglutathione hydrolase-like"/>
    <property type="match status" value="1"/>
</dbReference>
<dbReference type="KEGG" id="slan:GV829_12365"/>
<proteinExistence type="predicted"/>
<accession>A0A6M4AXM1</accession>
<sequence length="258" mass="28128">MKVRLLGSGTSSGVPRLGPNGPDWGNCDPADPRNRRLRASLYVESETTRILVDTSPDLREQLLAAGAPRIDAVIWTHEHADHCHGIDDLRQLFQAQGKPIRCHARPDAWRRLVNRFSYAWQGNGGYPALLTGEAMTGALTIGDIRIDFVDMPHGGITSAGLKFSHAGKSVGYATDFQQFTPQMVSLFRGVDIFVVDALRRRPHPTHPNLAMTLDGIGKCAPGRAVLMHMDSSMDYATLAAELPMGVEPGYDGLEMVTG</sequence>
<dbReference type="AlphaFoldDB" id="A0A6M4AXM1"/>
<dbReference type="Proteomes" id="UP000503018">
    <property type="component" value="Chromosome"/>
</dbReference>
<dbReference type="SMART" id="SM00849">
    <property type="entry name" value="Lactamase_B"/>
    <property type="match status" value="1"/>
</dbReference>
<evidence type="ECO:0000256" key="1">
    <source>
        <dbReference type="SAM" id="MobiDB-lite"/>
    </source>
</evidence>
<feature type="region of interest" description="Disordered" evidence="1">
    <location>
        <begin position="1"/>
        <end position="30"/>
    </location>
</feature>
<keyword evidence="4" id="KW-1185">Reference proteome</keyword>
<dbReference type="GO" id="GO:0016787">
    <property type="term" value="F:hydrolase activity"/>
    <property type="evidence" value="ECO:0007669"/>
    <property type="project" value="UniProtKB-KW"/>
</dbReference>
<protein>
    <submittedName>
        <fullName evidence="3">MBL fold metallo-hydrolase</fullName>
    </submittedName>
</protein>
<evidence type="ECO:0000313" key="4">
    <source>
        <dbReference type="Proteomes" id="UP000503018"/>
    </source>
</evidence>
<dbReference type="InterPro" id="IPR036866">
    <property type="entry name" value="RibonucZ/Hydroxyglut_hydro"/>
</dbReference>
<dbReference type="SUPFAM" id="SSF56281">
    <property type="entry name" value="Metallo-hydrolase/oxidoreductase"/>
    <property type="match status" value="1"/>
</dbReference>
<organism evidence="3 4">
    <name type="scientific">Sphingomonas lacunae</name>
    <dbReference type="NCBI Taxonomy" id="2698828"/>
    <lineage>
        <taxon>Bacteria</taxon>
        <taxon>Pseudomonadati</taxon>
        <taxon>Pseudomonadota</taxon>
        <taxon>Alphaproteobacteria</taxon>
        <taxon>Sphingomonadales</taxon>
        <taxon>Sphingomonadaceae</taxon>
        <taxon>Sphingomonas</taxon>
    </lineage>
</organism>
<dbReference type="PANTHER" id="PTHR42663">
    <property type="entry name" value="HYDROLASE C777.06C-RELATED-RELATED"/>
    <property type="match status" value="1"/>
</dbReference>
<gene>
    <name evidence="3" type="ORF">GV829_12365</name>
</gene>
<feature type="domain" description="Metallo-beta-lactamase" evidence="2">
    <location>
        <begin position="37"/>
        <end position="213"/>
    </location>
</feature>
<dbReference type="InterPro" id="IPR001279">
    <property type="entry name" value="Metallo-B-lactamas"/>
</dbReference>
<name>A0A6M4AXM1_9SPHN</name>
<evidence type="ECO:0000259" key="2">
    <source>
        <dbReference type="SMART" id="SM00849"/>
    </source>
</evidence>
<dbReference type="Pfam" id="PF12706">
    <property type="entry name" value="Lactamase_B_2"/>
    <property type="match status" value="1"/>
</dbReference>
<dbReference type="EMBL" id="CP053015">
    <property type="protein sequence ID" value="QJQ33132.1"/>
    <property type="molecule type" value="Genomic_DNA"/>
</dbReference>
<dbReference type="RefSeq" id="WP_169947107.1">
    <property type="nucleotide sequence ID" value="NZ_CP053015.1"/>
</dbReference>
<keyword evidence="3" id="KW-0378">Hydrolase</keyword>
<reference evidence="3 4" key="1">
    <citation type="submission" date="2020-01" db="EMBL/GenBank/DDBJ databases">
        <title>Sphingomonas sp. strain CSW-10.</title>
        <authorList>
            <person name="Chen W.-M."/>
        </authorList>
    </citation>
    <scope>NUCLEOTIDE SEQUENCE [LARGE SCALE GENOMIC DNA]</scope>
    <source>
        <strain evidence="3 4">CSW-10</strain>
    </source>
</reference>